<evidence type="ECO:0000256" key="9">
    <source>
        <dbReference type="SAM" id="Phobius"/>
    </source>
</evidence>
<dbReference type="Proteomes" id="UP001604335">
    <property type="component" value="Unassembled WGS sequence"/>
</dbReference>
<dbReference type="InterPro" id="IPR002898">
    <property type="entry name" value="MotA_ExbB_proton_chnl"/>
</dbReference>
<keyword evidence="6 9" id="KW-1133">Transmembrane helix</keyword>
<dbReference type="InterPro" id="IPR050790">
    <property type="entry name" value="ExbB/TolQ_transport"/>
</dbReference>
<evidence type="ECO:0000313" key="12">
    <source>
        <dbReference type="Proteomes" id="UP001604335"/>
    </source>
</evidence>
<dbReference type="EMBL" id="JAZAQF010000052">
    <property type="protein sequence ID" value="MFG3817749.1"/>
    <property type="molecule type" value="Genomic_DNA"/>
</dbReference>
<protein>
    <submittedName>
        <fullName evidence="11">MotA/TolQ/ExbB proton channel family protein</fullName>
    </submittedName>
</protein>
<dbReference type="Pfam" id="PF01618">
    <property type="entry name" value="MotA_ExbB"/>
    <property type="match status" value="1"/>
</dbReference>
<feature type="domain" description="MotA/TolQ/ExbB proton channel" evidence="10">
    <location>
        <begin position="77"/>
        <end position="197"/>
    </location>
</feature>
<feature type="transmembrane region" description="Helical" evidence="9">
    <location>
        <begin position="6"/>
        <end position="30"/>
    </location>
</feature>
<evidence type="ECO:0000256" key="6">
    <source>
        <dbReference type="ARBA" id="ARBA00022989"/>
    </source>
</evidence>
<feature type="transmembrane region" description="Helical" evidence="9">
    <location>
        <begin position="162"/>
        <end position="183"/>
    </location>
</feature>
<dbReference type="RefSeq" id="WP_099534635.1">
    <property type="nucleotide sequence ID" value="NZ_JAZAQF010000052.1"/>
</dbReference>
<keyword evidence="5 8" id="KW-0653">Protein transport</keyword>
<feature type="transmembrane region" description="Helical" evidence="9">
    <location>
        <begin position="119"/>
        <end position="142"/>
    </location>
</feature>
<evidence type="ECO:0000256" key="5">
    <source>
        <dbReference type="ARBA" id="ARBA00022927"/>
    </source>
</evidence>
<evidence type="ECO:0000256" key="2">
    <source>
        <dbReference type="ARBA" id="ARBA00022448"/>
    </source>
</evidence>
<comment type="subcellular location">
    <subcellularLocation>
        <location evidence="1">Cell membrane</location>
        <topology evidence="1">Multi-pass membrane protein</topology>
    </subcellularLocation>
    <subcellularLocation>
        <location evidence="8">Membrane</location>
        <topology evidence="8">Multi-pass membrane protein</topology>
    </subcellularLocation>
</comment>
<evidence type="ECO:0000256" key="3">
    <source>
        <dbReference type="ARBA" id="ARBA00022475"/>
    </source>
</evidence>
<evidence type="ECO:0000256" key="1">
    <source>
        <dbReference type="ARBA" id="ARBA00004651"/>
    </source>
</evidence>
<dbReference type="PANTHER" id="PTHR30625">
    <property type="entry name" value="PROTEIN TOLQ"/>
    <property type="match status" value="1"/>
</dbReference>
<reference evidence="12" key="1">
    <citation type="journal article" date="2024" name="Algal Res.">
        <title>Biochemical, toxicological and genomic investigation of a high-biomass producing Limnothrix strain isolated from Italian shallow drinking water reservoir.</title>
        <authorList>
            <person name="Simonazzi M."/>
            <person name="Shishido T.K."/>
            <person name="Delbaje E."/>
            <person name="Wahlsten M."/>
            <person name="Fewer D.P."/>
            <person name="Sivonen K."/>
            <person name="Pezzolesi L."/>
            <person name="Pistocchi R."/>
        </authorList>
    </citation>
    <scope>NUCLEOTIDE SEQUENCE [LARGE SCALE GENOMIC DNA]</scope>
    <source>
        <strain evidence="12">LRLZ20PSL1</strain>
    </source>
</reference>
<proteinExistence type="inferred from homology"/>
<keyword evidence="12" id="KW-1185">Reference proteome</keyword>
<evidence type="ECO:0000313" key="11">
    <source>
        <dbReference type="EMBL" id="MFG3817749.1"/>
    </source>
</evidence>
<organism evidence="11 12">
    <name type="scientific">Limnothrix redekei LRLZ20PSL1</name>
    <dbReference type="NCBI Taxonomy" id="3112953"/>
    <lineage>
        <taxon>Bacteria</taxon>
        <taxon>Bacillati</taxon>
        <taxon>Cyanobacteriota</taxon>
        <taxon>Cyanophyceae</taxon>
        <taxon>Pseudanabaenales</taxon>
        <taxon>Pseudanabaenaceae</taxon>
        <taxon>Limnothrix</taxon>
    </lineage>
</organism>
<evidence type="ECO:0000256" key="8">
    <source>
        <dbReference type="RuleBase" id="RU004057"/>
    </source>
</evidence>
<sequence length="223" mass="23988">MSSVWQWFVAGGAVMVPLAGCAIATIALAVERGRFWWRLAQEQPLLIREALVLYGREPDTDRTLRLLRSAPEDWPIVQIFLAALTLDRPTPEEFRLALDSAAQAQLPQLKRFGTAFDTIVGIAPLLGLLGTVLGLMGSFAALRWDSIGSTGGPNGAGIGSGLSEALVSTATGLVVAIGALLVANVFRSLYRRQVAAIAQHCGQLELLYRHHWETNGGVPFDLS</sequence>
<accession>A0ABW7CC68</accession>
<gene>
    <name evidence="11" type="ORF">VPK24_08880</name>
</gene>
<comment type="caution">
    <text evidence="11">The sequence shown here is derived from an EMBL/GenBank/DDBJ whole genome shotgun (WGS) entry which is preliminary data.</text>
</comment>
<keyword evidence="4 9" id="KW-0812">Transmembrane</keyword>
<dbReference type="PANTHER" id="PTHR30625:SF15">
    <property type="entry name" value="BIOPOLYMER TRANSPORT PROTEIN EXBB"/>
    <property type="match status" value="1"/>
</dbReference>
<evidence type="ECO:0000256" key="7">
    <source>
        <dbReference type="ARBA" id="ARBA00023136"/>
    </source>
</evidence>
<keyword evidence="3" id="KW-1003">Cell membrane</keyword>
<evidence type="ECO:0000259" key="10">
    <source>
        <dbReference type="Pfam" id="PF01618"/>
    </source>
</evidence>
<keyword evidence="7 9" id="KW-0472">Membrane</keyword>
<name>A0ABW7CC68_9CYAN</name>
<evidence type="ECO:0000256" key="4">
    <source>
        <dbReference type="ARBA" id="ARBA00022692"/>
    </source>
</evidence>
<keyword evidence="2 8" id="KW-0813">Transport</keyword>
<comment type="similarity">
    <text evidence="8">Belongs to the exbB/tolQ family.</text>
</comment>